<accession>A0ABU9Z2N3</accession>
<organism evidence="1 2">
    <name type="scientific">Uliginosibacterium sediminicola</name>
    <dbReference type="NCBI Taxonomy" id="2024550"/>
    <lineage>
        <taxon>Bacteria</taxon>
        <taxon>Pseudomonadati</taxon>
        <taxon>Pseudomonadota</taxon>
        <taxon>Betaproteobacteria</taxon>
        <taxon>Rhodocyclales</taxon>
        <taxon>Zoogloeaceae</taxon>
        <taxon>Uliginosibacterium</taxon>
    </lineage>
</organism>
<evidence type="ECO:0000313" key="2">
    <source>
        <dbReference type="Proteomes" id="UP001410394"/>
    </source>
</evidence>
<comment type="caution">
    <text evidence="1">The sequence shown here is derived from an EMBL/GenBank/DDBJ whole genome shotgun (WGS) entry which is preliminary data.</text>
</comment>
<gene>
    <name evidence="1" type="ORF">ABDB84_16380</name>
</gene>
<proteinExistence type="predicted"/>
<dbReference type="EMBL" id="JBDIVE010000010">
    <property type="protein sequence ID" value="MEN3070061.1"/>
    <property type="molecule type" value="Genomic_DNA"/>
</dbReference>
<name>A0ABU9Z2N3_9RHOO</name>
<dbReference type="Proteomes" id="UP001410394">
    <property type="component" value="Unassembled WGS sequence"/>
</dbReference>
<reference evidence="1 2" key="1">
    <citation type="journal article" date="2018" name="Int. J. Syst. Evol. Microbiol.">
        <title>Uliginosibacterium sediminicola sp. nov., isolated from freshwater sediment.</title>
        <authorList>
            <person name="Hwang W.M."/>
            <person name="Kim S.M."/>
            <person name="Kang K."/>
            <person name="Ahn T.Y."/>
        </authorList>
    </citation>
    <scope>NUCLEOTIDE SEQUENCE [LARGE SCALE GENOMIC DNA]</scope>
    <source>
        <strain evidence="1 2">M1-21</strain>
    </source>
</reference>
<evidence type="ECO:0000313" key="1">
    <source>
        <dbReference type="EMBL" id="MEN3070061.1"/>
    </source>
</evidence>
<keyword evidence="2" id="KW-1185">Reference proteome</keyword>
<dbReference type="RefSeq" id="WP_345920837.1">
    <property type="nucleotide sequence ID" value="NZ_JBDIVE010000010.1"/>
</dbReference>
<sequence length="171" mass="18346">MNTLATRLASVQVVETPLGITLFGFDDDEACVMSRQGLEDDAVGSLHATVEAALNGELACNTSAAESAALYDLLTAGEEGWEVIVEHDGDQFFAYEEDMGRVALRILGGGYVLGLLHLKAEGNWFEHAGEGSIWQYVFRSPIEAEAALDELGQDCEIHSVADLLARGCVLV</sequence>
<protein>
    <submittedName>
        <fullName evidence="1">Uncharacterized protein</fullName>
    </submittedName>
</protein>